<dbReference type="AlphaFoldDB" id="A0A131ZCM7"/>
<accession>A0A131ZCM7</accession>
<feature type="region of interest" description="Disordered" evidence="1">
    <location>
        <begin position="20"/>
        <end position="46"/>
    </location>
</feature>
<reference evidence="2" key="1">
    <citation type="journal article" date="2016" name="Ticks Tick Borne Dis.">
        <title>De novo assembly and annotation of the salivary gland transcriptome of Rhipicephalus appendiculatus male and female ticks during blood feeding.</title>
        <authorList>
            <person name="de Castro M.H."/>
            <person name="de Klerk D."/>
            <person name="Pienaar R."/>
            <person name="Latif A.A."/>
            <person name="Rees D.J."/>
            <person name="Mans B.J."/>
        </authorList>
    </citation>
    <scope>NUCLEOTIDE SEQUENCE</scope>
    <source>
        <tissue evidence="2">Salivary glands</tissue>
    </source>
</reference>
<proteinExistence type="predicted"/>
<feature type="non-terminal residue" evidence="2">
    <location>
        <position position="133"/>
    </location>
</feature>
<name>A0A131ZCM7_RHIAP</name>
<dbReference type="Gene3D" id="2.10.80.10">
    <property type="entry name" value="Lipase, subunit A"/>
    <property type="match status" value="1"/>
</dbReference>
<evidence type="ECO:0000313" key="2">
    <source>
        <dbReference type="EMBL" id="JAP88550.1"/>
    </source>
</evidence>
<evidence type="ECO:0000256" key="1">
    <source>
        <dbReference type="SAM" id="MobiDB-lite"/>
    </source>
</evidence>
<feature type="non-terminal residue" evidence="2">
    <location>
        <position position="1"/>
    </location>
</feature>
<organism evidence="2">
    <name type="scientific">Rhipicephalus appendiculatus</name>
    <name type="common">Brown ear tick</name>
    <dbReference type="NCBI Taxonomy" id="34631"/>
    <lineage>
        <taxon>Eukaryota</taxon>
        <taxon>Metazoa</taxon>
        <taxon>Ecdysozoa</taxon>
        <taxon>Arthropoda</taxon>
        <taxon>Chelicerata</taxon>
        <taxon>Arachnida</taxon>
        <taxon>Acari</taxon>
        <taxon>Parasitiformes</taxon>
        <taxon>Ixodida</taxon>
        <taxon>Ixodoidea</taxon>
        <taxon>Ixodidae</taxon>
        <taxon>Rhipicephalinae</taxon>
        <taxon>Rhipicephalus</taxon>
        <taxon>Rhipicephalus</taxon>
    </lineage>
</organism>
<sequence>PPESASTPVTVAPGTIALPLHPTLQLLRPRPGEPGSPENPGTIQPGPTQLWLASAFYHGLIPRERLRRKNQLCNEKTICEEGTCCQQRPGSPRLCKPLGKRGDSCSLRSLTNVYLHLCPCGVNQGTCEDGICT</sequence>
<protein>
    <submittedName>
        <fullName evidence="2">Ixodegrin B</fullName>
    </submittedName>
</protein>
<dbReference type="EMBL" id="GEDV01000007">
    <property type="protein sequence ID" value="JAP88550.1"/>
    <property type="molecule type" value="Transcribed_RNA"/>
</dbReference>